<reference evidence="2" key="1">
    <citation type="submission" date="2023-07" db="EMBL/GenBank/DDBJ databases">
        <title>A chromosome-level genome assembly of Lolium multiflorum.</title>
        <authorList>
            <person name="Chen Y."/>
            <person name="Copetti D."/>
            <person name="Kolliker R."/>
            <person name="Studer B."/>
        </authorList>
    </citation>
    <scope>NUCLEOTIDE SEQUENCE</scope>
    <source>
        <strain evidence="2">02402/16</strain>
        <tissue evidence="2">Leaf</tissue>
    </source>
</reference>
<evidence type="ECO:0008006" key="4">
    <source>
        <dbReference type="Google" id="ProtNLM"/>
    </source>
</evidence>
<feature type="region of interest" description="Disordered" evidence="1">
    <location>
        <begin position="146"/>
        <end position="198"/>
    </location>
</feature>
<evidence type="ECO:0000256" key="1">
    <source>
        <dbReference type="SAM" id="MobiDB-lite"/>
    </source>
</evidence>
<comment type="caution">
    <text evidence="2">The sequence shown here is derived from an EMBL/GenBank/DDBJ whole genome shotgun (WGS) entry which is preliminary data.</text>
</comment>
<evidence type="ECO:0000313" key="3">
    <source>
        <dbReference type="Proteomes" id="UP001231189"/>
    </source>
</evidence>
<evidence type="ECO:0000313" key="2">
    <source>
        <dbReference type="EMBL" id="KAK1607591.1"/>
    </source>
</evidence>
<sequence length="219" mass="24971">MQESSDDTMNWPTPTKTNYTEWDILMRVQLQGAVLWEAVDTGDAADRLERQGLGAILHSDMIKTMRVSDDHVRKVHRQKLRRDFNNLAFQSGETIEHFSLRVSSVVPELQSLADTTFELDDVQKTCATCQRELHVFRSEMEALEVEVKDPKPTEETQDEPSEMRALSLHQGGSATRWSSGGAGERKGEVERRGEGWRGGRAADWCHPTSMVSSYRHEFY</sequence>
<feature type="compositionally biased region" description="Basic and acidic residues" evidence="1">
    <location>
        <begin position="183"/>
        <end position="197"/>
    </location>
</feature>
<keyword evidence="3" id="KW-1185">Reference proteome</keyword>
<dbReference type="EMBL" id="JAUUTY010000007">
    <property type="protein sequence ID" value="KAK1607591.1"/>
    <property type="molecule type" value="Genomic_DNA"/>
</dbReference>
<proteinExistence type="predicted"/>
<dbReference type="AlphaFoldDB" id="A0AAD8QRF8"/>
<gene>
    <name evidence="2" type="ORF">QYE76_031264</name>
</gene>
<name>A0AAD8QRF8_LOLMU</name>
<accession>A0AAD8QRF8</accession>
<protein>
    <recommendedName>
        <fullName evidence="4">DUF4219 domain-containing protein</fullName>
    </recommendedName>
</protein>
<dbReference type="Proteomes" id="UP001231189">
    <property type="component" value="Unassembled WGS sequence"/>
</dbReference>
<organism evidence="2 3">
    <name type="scientific">Lolium multiflorum</name>
    <name type="common">Italian ryegrass</name>
    <name type="synonym">Lolium perenne subsp. multiflorum</name>
    <dbReference type="NCBI Taxonomy" id="4521"/>
    <lineage>
        <taxon>Eukaryota</taxon>
        <taxon>Viridiplantae</taxon>
        <taxon>Streptophyta</taxon>
        <taxon>Embryophyta</taxon>
        <taxon>Tracheophyta</taxon>
        <taxon>Spermatophyta</taxon>
        <taxon>Magnoliopsida</taxon>
        <taxon>Liliopsida</taxon>
        <taxon>Poales</taxon>
        <taxon>Poaceae</taxon>
        <taxon>BOP clade</taxon>
        <taxon>Pooideae</taxon>
        <taxon>Poodae</taxon>
        <taxon>Poeae</taxon>
        <taxon>Poeae Chloroplast Group 2 (Poeae type)</taxon>
        <taxon>Loliodinae</taxon>
        <taxon>Loliinae</taxon>
        <taxon>Lolium</taxon>
    </lineage>
</organism>